<evidence type="ECO:0000256" key="1">
    <source>
        <dbReference type="SAM" id="Phobius"/>
    </source>
</evidence>
<protein>
    <submittedName>
        <fullName evidence="2">Uncharacterized protein</fullName>
    </submittedName>
</protein>
<comment type="caution">
    <text evidence="2">The sequence shown here is derived from an EMBL/GenBank/DDBJ whole genome shotgun (WGS) entry which is preliminary data.</text>
</comment>
<proteinExistence type="predicted"/>
<dbReference type="AlphaFoldDB" id="A0A955LWQ9"/>
<feature type="transmembrane region" description="Helical" evidence="1">
    <location>
        <begin position="15"/>
        <end position="36"/>
    </location>
</feature>
<dbReference type="EMBL" id="JAGQKY010000211">
    <property type="protein sequence ID" value="MCA9397957.1"/>
    <property type="molecule type" value="Genomic_DNA"/>
</dbReference>
<evidence type="ECO:0000313" key="2">
    <source>
        <dbReference type="EMBL" id="MCA9397957.1"/>
    </source>
</evidence>
<feature type="transmembrane region" description="Helical" evidence="1">
    <location>
        <begin position="57"/>
        <end position="77"/>
    </location>
</feature>
<evidence type="ECO:0000313" key="3">
    <source>
        <dbReference type="Proteomes" id="UP000699691"/>
    </source>
</evidence>
<organism evidence="2 3">
    <name type="scientific">candidate division WWE3 bacterium</name>
    <dbReference type="NCBI Taxonomy" id="2053526"/>
    <lineage>
        <taxon>Bacteria</taxon>
        <taxon>Katanobacteria</taxon>
    </lineage>
</organism>
<keyword evidence="1" id="KW-0472">Membrane</keyword>
<dbReference type="Proteomes" id="UP000699691">
    <property type="component" value="Unassembled WGS sequence"/>
</dbReference>
<sequence length="78" mass="8860">MFDITNFTFPQISEITPIIGEFVVGGMILLIFIFSFQLIQQVRLLNRFLHTQIANTLLGLSVTLFLLTIVTGVWFLLA</sequence>
<accession>A0A955LWQ9</accession>
<reference evidence="2" key="2">
    <citation type="journal article" date="2021" name="Microbiome">
        <title>Successional dynamics and alternative stable states in a saline activated sludge microbial community over 9 years.</title>
        <authorList>
            <person name="Wang Y."/>
            <person name="Ye J."/>
            <person name="Ju F."/>
            <person name="Liu L."/>
            <person name="Boyd J.A."/>
            <person name="Deng Y."/>
            <person name="Parks D.H."/>
            <person name="Jiang X."/>
            <person name="Yin X."/>
            <person name="Woodcroft B.J."/>
            <person name="Tyson G.W."/>
            <person name="Hugenholtz P."/>
            <person name="Polz M.F."/>
            <person name="Zhang T."/>
        </authorList>
    </citation>
    <scope>NUCLEOTIDE SEQUENCE</scope>
    <source>
        <strain evidence="2">HKST-UBA02</strain>
    </source>
</reference>
<reference evidence="2" key="1">
    <citation type="submission" date="2020-04" db="EMBL/GenBank/DDBJ databases">
        <authorList>
            <person name="Zhang T."/>
        </authorList>
    </citation>
    <scope>NUCLEOTIDE SEQUENCE</scope>
    <source>
        <strain evidence="2">HKST-UBA02</strain>
    </source>
</reference>
<name>A0A955LWQ9_UNCKA</name>
<keyword evidence="1" id="KW-0812">Transmembrane</keyword>
<keyword evidence="1" id="KW-1133">Transmembrane helix</keyword>
<gene>
    <name evidence="2" type="ORF">KC573_03940</name>
</gene>